<protein>
    <submittedName>
        <fullName evidence="2">Uncharacterized protein</fullName>
    </submittedName>
</protein>
<dbReference type="InterPro" id="IPR045861">
    <property type="entry name" value="CorA_cytoplasmic_dom"/>
</dbReference>
<gene>
    <name evidence="2" type="ORF">SAMN04489752_1264</name>
</gene>
<feature type="region of interest" description="Disordered" evidence="1">
    <location>
        <begin position="1"/>
        <end position="32"/>
    </location>
</feature>
<dbReference type="Proteomes" id="UP000199597">
    <property type="component" value="Chromosome I"/>
</dbReference>
<name>A0A1H1QIX2_9MICO</name>
<evidence type="ECO:0000313" key="2">
    <source>
        <dbReference type="EMBL" id="SDS23326.1"/>
    </source>
</evidence>
<reference evidence="3" key="1">
    <citation type="submission" date="2016-10" db="EMBL/GenBank/DDBJ databases">
        <authorList>
            <person name="Varghese N."/>
            <person name="Submissions S."/>
        </authorList>
    </citation>
    <scope>NUCLEOTIDE SEQUENCE [LARGE SCALE GENOMIC DNA]</scope>
    <source>
        <strain evidence="3">DSM 23676</strain>
    </source>
</reference>
<dbReference type="AlphaFoldDB" id="A0A1H1QIX2"/>
<accession>A0A1H1QIX2</accession>
<dbReference type="Gene3D" id="3.30.460.20">
    <property type="entry name" value="CorA soluble domain-like"/>
    <property type="match status" value="1"/>
</dbReference>
<proteinExistence type="predicted"/>
<feature type="compositionally biased region" description="Basic and acidic residues" evidence="1">
    <location>
        <begin position="1"/>
        <end position="13"/>
    </location>
</feature>
<keyword evidence="3" id="KW-1185">Reference proteome</keyword>
<organism evidence="2 3">
    <name type="scientific">Brevibacterium siliguriense</name>
    <dbReference type="NCBI Taxonomy" id="1136497"/>
    <lineage>
        <taxon>Bacteria</taxon>
        <taxon>Bacillati</taxon>
        <taxon>Actinomycetota</taxon>
        <taxon>Actinomycetes</taxon>
        <taxon>Micrococcales</taxon>
        <taxon>Brevibacteriaceae</taxon>
        <taxon>Brevibacterium</taxon>
    </lineage>
</organism>
<evidence type="ECO:0000313" key="3">
    <source>
        <dbReference type="Proteomes" id="UP000199597"/>
    </source>
</evidence>
<dbReference type="EMBL" id="LT629766">
    <property type="protein sequence ID" value="SDS23326.1"/>
    <property type="molecule type" value="Genomic_DNA"/>
</dbReference>
<dbReference type="STRING" id="1136497.SAMN04489752_1264"/>
<evidence type="ECO:0000256" key="1">
    <source>
        <dbReference type="SAM" id="MobiDB-lite"/>
    </source>
</evidence>
<dbReference type="SUPFAM" id="SSF143865">
    <property type="entry name" value="CorA soluble domain-like"/>
    <property type="match status" value="1"/>
</dbReference>
<sequence length="243" mass="27469">MSPESRQRFERSSMRKRPSTTPHDNVAREATPHDNVAREATLFSRQIINSEPQELTTASTFSDALAVHTSEGTPTGTTGSITQVVIPRSTRELLTEIASAWDLHPVLIDDLFHANHWAKVERYDDVLFVVLKSAVYIDAKEELRDALSQVLNVNSTLVAQRQNEDMKKISGWAAILFAPHPRRSDLRNELRRYARTPLGVRLPDSAGAHVRTRCCALRRLPSQEVDVSPVRMKRPLRFPCLVE</sequence>